<accession>A0A6T8DH36</accession>
<dbReference type="Gene3D" id="3.80.10.10">
    <property type="entry name" value="Ribonuclease Inhibitor"/>
    <property type="match status" value="1"/>
</dbReference>
<evidence type="ECO:0000313" key="2">
    <source>
        <dbReference type="EMBL" id="CAE2292269.1"/>
    </source>
</evidence>
<evidence type="ECO:0000256" key="1">
    <source>
        <dbReference type="ARBA" id="ARBA00022737"/>
    </source>
</evidence>
<sequence>MHIGSTLGAPSDFRRETTEALSEMLSHDRCALRSLDVSATEVDGWELVQALKGNSSLTALDVRMVPRMTVLFQTLADALLQRESRCRIQFLRCDAFQLLEGHTHVSLREKALDPGAVRLLAGLLRHNRILTNLDLTATGITNDGALALATALGENTAMKTLLMKYNPSLDDNAKSSLRAVAKMRAPALSVELS</sequence>
<protein>
    <submittedName>
        <fullName evidence="3">Uncharacterized protein</fullName>
    </submittedName>
</protein>
<dbReference type="EMBL" id="HBKO01041276">
    <property type="protein sequence ID" value="CAE2292271.1"/>
    <property type="molecule type" value="Transcribed_RNA"/>
</dbReference>
<dbReference type="InterPro" id="IPR032675">
    <property type="entry name" value="LRR_dom_sf"/>
</dbReference>
<evidence type="ECO:0000313" key="3">
    <source>
        <dbReference type="EMBL" id="CAE2292271.1"/>
    </source>
</evidence>
<dbReference type="EMBL" id="HBKO01041275">
    <property type="protein sequence ID" value="CAE2292269.1"/>
    <property type="molecule type" value="Transcribed_RNA"/>
</dbReference>
<name>A0A6T8DH36_9EUKA</name>
<dbReference type="PANTHER" id="PTHR24111">
    <property type="entry name" value="LEUCINE-RICH REPEAT-CONTAINING PROTEIN 34"/>
    <property type="match status" value="1"/>
</dbReference>
<dbReference type="InterPro" id="IPR052201">
    <property type="entry name" value="LRR-containing_regulator"/>
</dbReference>
<keyword evidence="1" id="KW-0677">Repeat</keyword>
<dbReference type="SUPFAM" id="SSF52047">
    <property type="entry name" value="RNI-like"/>
    <property type="match status" value="1"/>
</dbReference>
<reference evidence="3" key="1">
    <citation type="submission" date="2021-01" db="EMBL/GenBank/DDBJ databases">
        <authorList>
            <person name="Corre E."/>
            <person name="Pelletier E."/>
            <person name="Niang G."/>
            <person name="Scheremetjew M."/>
            <person name="Finn R."/>
            <person name="Kale V."/>
            <person name="Holt S."/>
            <person name="Cochrane G."/>
            <person name="Meng A."/>
            <person name="Brown T."/>
            <person name="Cohen L."/>
        </authorList>
    </citation>
    <scope>NUCLEOTIDE SEQUENCE</scope>
    <source>
        <strain evidence="3">UIO037</strain>
    </source>
</reference>
<organism evidence="3">
    <name type="scientific">Prymnesium polylepis</name>
    <dbReference type="NCBI Taxonomy" id="72548"/>
    <lineage>
        <taxon>Eukaryota</taxon>
        <taxon>Haptista</taxon>
        <taxon>Haptophyta</taxon>
        <taxon>Prymnesiophyceae</taxon>
        <taxon>Prymnesiales</taxon>
        <taxon>Prymnesiaceae</taxon>
        <taxon>Prymnesium</taxon>
    </lineage>
</organism>
<dbReference type="PANTHER" id="PTHR24111:SF0">
    <property type="entry name" value="LEUCINE-RICH REPEAT-CONTAINING PROTEIN"/>
    <property type="match status" value="1"/>
</dbReference>
<gene>
    <name evidence="2" type="ORF">CPOL0286_LOCUS18974</name>
    <name evidence="3" type="ORF">CPOL0286_LOCUS18975</name>
</gene>
<dbReference type="AlphaFoldDB" id="A0A6T8DH36"/>
<proteinExistence type="predicted"/>